<sequence>MKIKIKDWIMKCQRKEIVKVRELASMIGKSNFLRFQIVTISVYMNALQPMKNSAVAKGSLSCKVKINLTIKGNLETILRIIKVNQPRYLSKQTAYIVMSTDASETAWGATLEILEWKLIDGGEWTSGWHLNSSNQREAAAVLMALRFFHPHLSYLQTSYLLLQTDNTATEYNLRRWRASTNLIHIVRKIAELLNQIQIHITTLHIPGINNSQADALSRMAWRRDYQVKKEIMQSIFQQLNFFPNLDAFATRTLRQCRRYFSPLKDGRAEARDAFQPPWTGELMLIHPPIEQIPRAIAKAKRDGVIALFILPDWVLTMYYQTFPTIIAALNLGLATHVLQEGKKMKQLQLKLPPGDLIAVLINTLEENQFTETQLDNQASTNNQLMI</sequence>
<evidence type="ECO:0000313" key="2">
    <source>
        <dbReference type="Proteomes" id="UP000324800"/>
    </source>
</evidence>
<dbReference type="Gene3D" id="3.30.420.10">
    <property type="entry name" value="Ribonuclease H-like superfamily/Ribonuclease H"/>
    <property type="match status" value="1"/>
</dbReference>
<dbReference type="AlphaFoldDB" id="A0A5J4UQU8"/>
<name>A0A5J4UQU8_9EUKA</name>
<dbReference type="OrthoDB" id="2897838at2759"/>
<dbReference type="CDD" id="cd09275">
    <property type="entry name" value="RNase_HI_RT_DIRS1"/>
    <property type="match status" value="1"/>
</dbReference>
<dbReference type="GO" id="GO:0003676">
    <property type="term" value="F:nucleic acid binding"/>
    <property type="evidence" value="ECO:0007669"/>
    <property type="project" value="InterPro"/>
</dbReference>
<dbReference type="EMBL" id="SNRW01013279">
    <property type="protein sequence ID" value="KAA6372799.1"/>
    <property type="molecule type" value="Genomic_DNA"/>
</dbReference>
<dbReference type="SUPFAM" id="SSF56672">
    <property type="entry name" value="DNA/RNA polymerases"/>
    <property type="match status" value="1"/>
</dbReference>
<dbReference type="PANTHER" id="PTHR33050">
    <property type="entry name" value="REVERSE TRANSCRIPTASE DOMAIN-CONTAINING PROTEIN"/>
    <property type="match status" value="1"/>
</dbReference>
<proteinExistence type="predicted"/>
<organism evidence="1 2">
    <name type="scientific">Streblomastix strix</name>
    <dbReference type="NCBI Taxonomy" id="222440"/>
    <lineage>
        <taxon>Eukaryota</taxon>
        <taxon>Metamonada</taxon>
        <taxon>Preaxostyla</taxon>
        <taxon>Oxymonadida</taxon>
        <taxon>Streblomastigidae</taxon>
        <taxon>Streblomastix</taxon>
    </lineage>
</organism>
<dbReference type="InterPro" id="IPR036397">
    <property type="entry name" value="RNaseH_sf"/>
</dbReference>
<protein>
    <submittedName>
        <fullName evidence="1">Uncharacterized protein</fullName>
    </submittedName>
</protein>
<evidence type="ECO:0000313" key="1">
    <source>
        <dbReference type="EMBL" id="KAA6372799.1"/>
    </source>
</evidence>
<gene>
    <name evidence="1" type="ORF">EZS28_031676</name>
</gene>
<dbReference type="InterPro" id="IPR052055">
    <property type="entry name" value="Hepadnavirus_pol/RT"/>
</dbReference>
<reference evidence="1 2" key="1">
    <citation type="submission" date="2019-03" db="EMBL/GenBank/DDBJ databases">
        <title>Single cell metagenomics reveals metabolic interactions within the superorganism composed of flagellate Streblomastix strix and complex community of Bacteroidetes bacteria on its surface.</title>
        <authorList>
            <person name="Treitli S.C."/>
            <person name="Kolisko M."/>
            <person name="Husnik F."/>
            <person name="Keeling P."/>
            <person name="Hampl V."/>
        </authorList>
    </citation>
    <scope>NUCLEOTIDE SEQUENCE [LARGE SCALE GENOMIC DNA]</scope>
    <source>
        <strain evidence="1">ST1C</strain>
    </source>
</reference>
<dbReference type="Proteomes" id="UP000324800">
    <property type="component" value="Unassembled WGS sequence"/>
</dbReference>
<dbReference type="InterPro" id="IPR043502">
    <property type="entry name" value="DNA/RNA_pol_sf"/>
</dbReference>
<comment type="caution">
    <text evidence="1">The sequence shown here is derived from an EMBL/GenBank/DDBJ whole genome shotgun (WGS) entry which is preliminary data.</text>
</comment>
<dbReference type="PANTHER" id="PTHR33050:SF7">
    <property type="entry name" value="RIBONUCLEASE H"/>
    <property type="match status" value="1"/>
</dbReference>
<accession>A0A5J4UQU8</accession>